<dbReference type="PANTHER" id="PTHR12949:SF0">
    <property type="entry name" value="DNA-DIRECTED RNA POLYMERASE III SUBUNIT RPC3"/>
    <property type="match status" value="1"/>
</dbReference>
<dbReference type="GO" id="GO:0006351">
    <property type="term" value="P:DNA-templated transcription"/>
    <property type="evidence" value="ECO:0007669"/>
    <property type="project" value="InterPro"/>
</dbReference>
<organism evidence="11 12">
    <name type="scientific">Syncephalastrum racemosum</name>
    <name type="common">Filamentous fungus</name>
    <dbReference type="NCBI Taxonomy" id="13706"/>
    <lineage>
        <taxon>Eukaryota</taxon>
        <taxon>Fungi</taxon>
        <taxon>Fungi incertae sedis</taxon>
        <taxon>Mucoromycota</taxon>
        <taxon>Mucoromycotina</taxon>
        <taxon>Mucoromycetes</taxon>
        <taxon>Mucorales</taxon>
        <taxon>Syncephalastraceae</taxon>
        <taxon>Syncephalastrum</taxon>
    </lineage>
</organism>
<evidence type="ECO:0000313" key="11">
    <source>
        <dbReference type="EMBL" id="ORY95074.1"/>
    </source>
</evidence>
<keyword evidence="12" id="KW-1185">Reference proteome</keyword>
<keyword evidence="4 8" id="KW-0240">DNA-directed RNA polymerase</keyword>
<reference evidence="11 12" key="1">
    <citation type="submission" date="2016-07" db="EMBL/GenBank/DDBJ databases">
        <title>Pervasive Adenine N6-methylation of Active Genes in Fungi.</title>
        <authorList>
            <consortium name="DOE Joint Genome Institute"/>
            <person name="Mondo S.J."/>
            <person name="Dannebaum R.O."/>
            <person name="Kuo R.C."/>
            <person name="Labutti K."/>
            <person name="Haridas S."/>
            <person name="Kuo A."/>
            <person name="Salamov A."/>
            <person name="Ahrendt S.R."/>
            <person name="Lipzen A."/>
            <person name="Sullivan W."/>
            <person name="Andreopoulos W.B."/>
            <person name="Clum A."/>
            <person name="Lindquist E."/>
            <person name="Daum C."/>
            <person name="Ramamoorthy G.K."/>
            <person name="Gryganskyi A."/>
            <person name="Culley D."/>
            <person name="Magnuson J.K."/>
            <person name="James T.Y."/>
            <person name="O'Malley M.A."/>
            <person name="Stajich J.E."/>
            <person name="Spatafora J.W."/>
            <person name="Visel A."/>
            <person name="Grigoriev I.V."/>
        </authorList>
    </citation>
    <scope>NUCLEOTIDE SEQUENCE [LARGE SCALE GENOMIC DNA]</scope>
    <source>
        <strain evidence="11 12">NRRL 2496</strain>
    </source>
</reference>
<proteinExistence type="inferred from homology"/>
<dbReference type="InterPro" id="IPR055207">
    <property type="entry name" value="POLR3C_WHD"/>
</dbReference>
<dbReference type="AlphaFoldDB" id="A0A1X2H971"/>
<name>A0A1X2H971_SYNRA</name>
<dbReference type="OrthoDB" id="272392at2759"/>
<dbReference type="InParanoid" id="A0A1X2H971"/>
<sequence length="353" mass="40457">MTAKDMAAVKAAAQAQVDAEYTLSETLGMKRKAVDPMGAAYKRAAVDAEVEIDESYFFAINYEKYNMTFRNNAIVEYATERINRSAGDIVKAFLDFGRDKMKRLDEEESPSASPIHIGNIIPSEVLARHDIALPPDPVEPNRRPSPQEIVKAYIMLLRTDQAGFIRNADERGANQYAVNFAKLRDTMKRRIFEGLLREKYGVATCRLVRILLDKGKLDEGQLTKLAMLPAKETREKLGLLNQAGVVEIQEIPKTADRAPGRTFYLWYVPLDKCYHELLVETYRAIGNLQQRKREELKIRNRLLDKLNREDVMNDMSLLGPADQEELKLMEKVLLRIETSKKRLDEMIMILRDF</sequence>
<gene>
    <name evidence="11" type="ORF">BCR43DRAFT_342834</name>
</gene>
<dbReference type="PANTHER" id="PTHR12949">
    <property type="entry name" value="RNA POLYMERASE III DNA DIRECTED -RELATED"/>
    <property type="match status" value="1"/>
</dbReference>
<evidence type="ECO:0000259" key="10">
    <source>
        <dbReference type="Pfam" id="PF22536"/>
    </source>
</evidence>
<comment type="subunit">
    <text evidence="2 8">Component of the RNA polymerase III (Pol III) complex consisting of 17 subunits.</text>
</comment>
<evidence type="ECO:0000259" key="9">
    <source>
        <dbReference type="Pfam" id="PF05645"/>
    </source>
</evidence>
<dbReference type="OMA" id="WEAETAW"/>
<dbReference type="SUPFAM" id="SSF46785">
    <property type="entry name" value="Winged helix' DNA-binding domain"/>
    <property type="match status" value="1"/>
</dbReference>
<evidence type="ECO:0000256" key="3">
    <source>
        <dbReference type="ARBA" id="ARBA00016689"/>
    </source>
</evidence>
<evidence type="ECO:0000256" key="8">
    <source>
        <dbReference type="RuleBase" id="RU367076"/>
    </source>
</evidence>
<feature type="domain" description="RNA polymerase III Rpc82 C -terminal" evidence="9">
    <location>
        <begin position="19"/>
        <end position="185"/>
    </location>
</feature>
<dbReference type="GO" id="GO:0003697">
    <property type="term" value="F:single-stranded DNA binding"/>
    <property type="evidence" value="ECO:0007669"/>
    <property type="project" value="UniProtKB-UniRule"/>
</dbReference>
<dbReference type="EMBL" id="MCGN01000007">
    <property type="protein sequence ID" value="ORY95074.1"/>
    <property type="molecule type" value="Genomic_DNA"/>
</dbReference>
<comment type="similarity">
    <text evidence="8">Belongs to the RNA polymerase beta chain family.</text>
</comment>
<dbReference type="InterPro" id="IPR039748">
    <property type="entry name" value="RPC3"/>
</dbReference>
<dbReference type="Pfam" id="PF05645">
    <property type="entry name" value="RNA_pol_Rpc82"/>
    <property type="match status" value="1"/>
</dbReference>
<comment type="function">
    <text evidence="7 8">DNA-dependent RNA polymerase catalyzes the transcription of DNA into RNA using the four ribonucleoside triphosphates as substrates. Specific core component of RNA polymerase III which synthesizes small RNAs, such as 5S rRNA and tRNAs.</text>
</comment>
<evidence type="ECO:0000256" key="5">
    <source>
        <dbReference type="ARBA" id="ARBA00023163"/>
    </source>
</evidence>
<dbReference type="Gene3D" id="1.10.10.10">
    <property type="entry name" value="Winged helix-like DNA-binding domain superfamily/Winged helix DNA-binding domain"/>
    <property type="match status" value="2"/>
</dbReference>
<comment type="caution">
    <text evidence="11">The sequence shown here is derived from an EMBL/GenBank/DDBJ whole genome shotgun (WGS) entry which is preliminary data.</text>
</comment>
<dbReference type="InterPro" id="IPR036390">
    <property type="entry name" value="WH_DNA-bd_sf"/>
</dbReference>
<keyword evidence="6 8" id="KW-0539">Nucleus</keyword>
<dbReference type="Proteomes" id="UP000242180">
    <property type="component" value="Unassembled WGS sequence"/>
</dbReference>
<dbReference type="STRING" id="13706.A0A1X2H971"/>
<dbReference type="InterPro" id="IPR036388">
    <property type="entry name" value="WH-like_DNA-bd_sf"/>
</dbReference>
<evidence type="ECO:0000256" key="2">
    <source>
        <dbReference type="ARBA" id="ARBA00011206"/>
    </source>
</evidence>
<evidence type="ECO:0000256" key="1">
    <source>
        <dbReference type="ARBA" id="ARBA00004123"/>
    </source>
</evidence>
<accession>A0A1X2H971</accession>
<evidence type="ECO:0000256" key="4">
    <source>
        <dbReference type="ARBA" id="ARBA00022478"/>
    </source>
</evidence>
<evidence type="ECO:0000313" key="12">
    <source>
        <dbReference type="Proteomes" id="UP000242180"/>
    </source>
</evidence>
<protein>
    <recommendedName>
        <fullName evidence="3 8">DNA-directed RNA polymerase III subunit RPC3</fullName>
        <shortName evidence="8">RNA polymerase III subunit C3</shortName>
    </recommendedName>
</protein>
<evidence type="ECO:0000256" key="6">
    <source>
        <dbReference type="ARBA" id="ARBA00023242"/>
    </source>
</evidence>
<dbReference type="GO" id="GO:0005666">
    <property type="term" value="C:RNA polymerase III complex"/>
    <property type="evidence" value="ECO:0007669"/>
    <property type="project" value="UniProtKB-UniRule"/>
</dbReference>
<dbReference type="Pfam" id="PF22536">
    <property type="entry name" value="WHD_POLR3C"/>
    <property type="match status" value="1"/>
</dbReference>
<dbReference type="InterPro" id="IPR008806">
    <property type="entry name" value="RNA_pol_III_Rpc82_C"/>
</dbReference>
<comment type="subcellular location">
    <subcellularLocation>
        <location evidence="1 8">Nucleus</location>
    </subcellularLocation>
</comment>
<feature type="domain" description="DNA-directed RNA polymerase III subunit RPC3 winged-helix" evidence="10">
    <location>
        <begin position="193"/>
        <end position="268"/>
    </location>
</feature>
<keyword evidence="5 8" id="KW-0804">Transcription</keyword>
<evidence type="ECO:0000256" key="7">
    <source>
        <dbReference type="ARBA" id="ARBA00025127"/>
    </source>
</evidence>